<organism evidence="1 2">
    <name type="scientific">Candidatus Nitrosotenuis cloacae</name>
    <dbReference type="NCBI Taxonomy" id="1603555"/>
    <lineage>
        <taxon>Archaea</taxon>
        <taxon>Nitrososphaerota</taxon>
        <taxon>Candidatus Nitrosotenuis</taxon>
    </lineage>
</organism>
<protein>
    <recommendedName>
        <fullName evidence="3">Prolyl 4-hydroxylase alpha subunit Fe(2+) 2OG dioxygenase domain-containing protein</fullName>
    </recommendedName>
</protein>
<dbReference type="Gene3D" id="2.60.120.620">
    <property type="entry name" value="q2cbj1_9rhob like domain"/>
    <property type="match status" value="1"/>
</dbReference>
<evidence type="ECO:0000313" key="2">
    <source>
        <dbReference type="Proteomes" id="UP000266745"/>
    </source>
</evidence>
<dbReference type="AlphaFoldDB" id="A0A3G1B204"/>
<reference evidence="1 2" key="1">
    <citation type="journal article" date="2016" name="Sci. Rep.">
        <title>A novel ammonia-oxidizing archaeon from wastewater treatment plant: Its enrichment, physiological and genomic characteristics.</title>
        <authorList>
            <person name="Li Y."/>
            <person name="Ding K."/>
            <person name="Wen X."/>
            <person name="Zhang B."/>
            <person name="Shen B."/>
            <person name="Yang Y."/>
        </authorList>
    </citation>
    <scope>NUCLEOTIDE SEQUENCE [LARGE SCALE GENOMIC DNA]</scope>
    <source>
        <strain evidence="1 2">SAT1</strain>
    </source>
</reference>
<keyword evidence="2" id="KW-1185">Reference proteome</keyword>
<name>A0A3G1B204_9ARCH</name>
<accession>A0A3G1B204</accession>
<dbReference type="Proteomes" id="UP000266745">
    <property type="component" value="Chromosome"/>
</dbReference>
<evidence type="ECO:0000313" key="1">
    <source>
        <dbReference type="EMBL" id="AJZ76168.1"/>
    </source>
</evidence>
<evidence type="ECO:0008006" key="3">
    <source>
        <dbReference type="Google" id="ProtNLM"/>
    </source>
</evidence>
<sequence length="243" mass="28737">MEVRYNLENFDEIFNWENFFKQSETFKNNKPFKFELIEEVMKRDFYEKLYETFPEYDESNGWETSTSYSKNQMFRGWGEIDSGQYAEEVEDPRVSPEWNKFYRFLHSKEFIDNVRKFSGIPVNKLKTFRFVLYHKGGFQLPHIHNEGPSTLIIFFYFSKGWQKGDAGGTYFASDTDESKILVEAYNLDNTMGLFQDGPRAAHGVRYITKDVKRKAIQIYLEEYNEKSGWSGKGFDAPKGTIEL</sequence>
<dbReference type="KEGG" id="tah:SU86_007090"/>
<proteinExistence type="predicted"/>
<gene>
    <name evidence="1" type="ORF">SU86_007090</name>
</gene>
<dbReference type="EMBL" id="CP011097">
    <property type="protein sequence ID" value="AJZ76168.1"/>
    <property type="molecule type" value="Genomic_DNA"/>
</dbReference>